<accession>W0DYD6</accession>
<dbReference type="SUPFAM" id="SSF52540">
    <property type="entry name" value="P-loop containing nucleoside triphosphate hydrolases"/>
    <property type="match status" value="1"/>
</dbReference>
<dbReference type="AlphaFoldDB" id="W0DYD6"/>
<proteinExistence type="predicted"/>
<evidence type="ECO:0000313" key="2">
    <source>
        <dbReference type="Proteomes" id="UP000005380"/>
    </source>
</evidence>
<dbReference type="STRING" id="717772.THIAE_05885"/>
<sequence length="137" mass="15912">MEQVLERFVFGVEQNQDLKGLALIPAPTGFGKTYVTCDFIAKNIERIIEQKRKVIFVTPLLKNLPIDTLEKAFERHKKTELFEQVFLRLPSRFDSFKEQFDEVKTNIPDNFKGKGFKAVASFLELNKRANTLTDQAW</sequence>
<dbReference type="EMBL" id="CP007030">
    <property type="protein sequence ID" value="AHF02268.1"/>
    <property type="molecule type" value="Genomic_DNA"/>
</dbReference>
<evidence type="ECO:0000313" key="1">
    <source>
        <dbReference type="EMBL" id="AHF02268.1"/>
    </source>
</evidence>
<dbReference type="HOGENOM" id="CLU_1864220_0_0_6"/>
<reference evidence="1 2" key="1">
    <citation type="submission" date="2013-12" db="EMBL/GenBank/DDBJ databases">
        <authorList>
            <consortium name="DOE Joint Genome Institute"/>
            <person name="Kappler U."/>
            <person name="Huntemann M."/>
            <person name="Han J."/>
            <person name="Chen A."/>
            <person name="Kyrpides N."/>
            <person name="Mavromatis K."/>
            <person name="Markowitz V."/>
            <person name="Palaniappan K."/>
            <person name="Ivanova N."/>
            <person name="Schaumberg A."/>
            <person name="Pati A."/>
            <person name="Liolios K."/>
            <person name="Nordberg H.P."/>
            <person name="Cantor M.N."/>
            <person name="Hua S.X."/>
            <person name="Woyke T."/>
        </authorList>
    </citation>
    <scope>NUCLEOTIDE SEQUENCE [LARGE SCALE GENOMIC DNA]</scope>
    <source>
        <strain evidence="2">AL2</strain>
    </source>
</reference>
<dbReference type="Proteomes" id="UP000005380">
    <property type="component" value="Chromosome"/>
</dbReference>
<dbReference type="OrthoDB" id="6372157at2"/>
<dbReference type="KEGG" id="tao:THIAE_05885"/>
<gene>
    <name evidence="1" type="ORF">THIAE_05885</name>
</gene>
<dbReference type="InterPro" id="IPR027417">
    <property type="entry name" value="P-loop_NTPase"/>
</dbReference>
<protein>
    <submittedName>
        <fullName evidence="1">Uncharacterized protein</fullName>
    </submittedName>
</protein>
<dbReference type="InParanoid" id="W0DYD6"/>
<dbReference type="RefSeq" id="WP_006460461.1">
    <property type="nucleotide sequence ID" value="NZ_CP007030.1"/>
</dbReference>
<organism evidence="1 2">
    <name type="scientific">Thiomicrospira aerophila AL3</name>
    <dbReference type="NCBI Taxonomy" id="717772"/>
    <lineage>
        <taxon>Bacteria</taxon>
        <taxon>Pseudomonadati</taxon>
        <taxon>Pseudomonadota</taxon>
        <taxon>Gammaproteobacteria</taxon>
        <taxon>Thiotrichales</taxon>
        <taxon>Piscirickettsiaceae</taxon>
        <taxon>Thiomicrospira</taxon>
    </lineage>
</organism>
<keyword evidence="2" id="KW-1185">Reference proteome</keyword>
<name>W0DYD6_9GAMM</name>